<organism evidence="2">
    <name type="scientific">Chloropicon roscoffensis</name>
    <dbReference type="NCBI Taxonomy" id="1461544"/>
    <lineage>
        <taxon>Eukaryota</taxon>
        <taxon>Viridiplantae</taxon>
        <taxon>Chlorophyta</taxon>
        <taxon>Chloropicophyceae</taxon>
        <taxon>Chloropicales</taxon>
        <taxon>Chloropicaceae</taxon>
        <taxon>Chloropicon</taxon>
    </lineage>
</organism>
<dbReference type="InterPro" id="IPR038862">
    <property type="entry name" value="MPH2"/>
</dbReference>
<dbReference type="GO" id="GO:0010206">
    <property type="term" value="P:photosystem II repair"/>
    <property type="evidence" value="ECO:0007669"/>
    <property type="project" value="InterPro"/>
</dbReference>
<accession>A0A7S3CB97</accession>
<dbReference type="AlphaFoldDB" id="A0A7S3CB97"/>
<gene>
    <name evidence="2" type="ORF">CROS1456_LOCUS4497</name>
    <name evidence="3" type="ORF">HKI87_12g71290</name>
</gene>
<feature type="domain" description="Maintenance of Photosystem II under High light 2 C-terminal" evidence="1">
    <location>
        <begin position="126"/>
        <end position="229"/>
    </location>
</feature>
<dbReference type="EMBL" id="HBHZ01005816">
    <property type="protein sequence ID" value="CAE0191407.1"/>
    <property type="molecule type" value="Transcribed_RNA"/>
</dbReference>
<keyword evidence="4" id="KW-1185">Reference proteome</keyword>
<reference evidence="2" key="1">
    <citation type="submission" date="2021-01" db="EMBL/GenBank/DDBJ databases">
        <authorList>
            <person name="Corre E."/>
            <person name="Pelletier E."/>
            <person name="Niang G."/>
            <person name="Scheremetjew M."/>
            <person name="Finn R."/>
            <person name="Kale V."/>
            <person name="Holt S."/>
            <person name="Cochrane G."/>
            <person name="Meng A."/>
            <person name="Brown T."/>
            <person name="Cohen L."/>
        </authorList>
    </citation>
    <scope>NUCLEOTIDE SEQUENCE</scope>
    <source>
        <strain evidence="2">RCC1871</strain>
    </source>
</reference>
<dbReference type="PANTHER" id="PTHR35742:SF1">
    <property type="entry name" value="THYLAKOID LUMENAL 16.5 KDA PROTEIN, CHLOROPLASTIC"/>
    <property type="match status" value="1"/>
</dbReference>
<evidence type="ECO:0000259" key="1">
    <source>
        <dbReference type="Pfam" id="PF20675"/>
    </source>
</evidence>
<evidence type="ECO:0000313" key="3">
    <source>
        <dbReference type="EMBL" id="WZN65569.1"/>
    </source>
</evidence>
<protein>
    <recommendedName>
        <fullName evidence="1">Maintenance of Photosystem II under High light 2 C-terminal domain-containing protein</fullName>
    </recommendedName>
</protein>
<dbReference type="Pfam" id="PF20675">
    <property type="entry name" value="MPH2"/>
    <property type="match status" value="1"/>
</dbReference>
<dbReference type="InterPro" id="IPR049072">
    <property type="entry name" value="MPH2_C"/>
</dbReference>
<name>A0A7S3CB97_9CHLO</name>
<evidence type="ECO:0000313" key="4">
    <source>
        <dbReference type="Proteomes" id="UP001472866"/>
    </source>
</evidence>
<dbReference type="Proteomes" id="UP001472866">
    <property type="component" value="Chromosome 12"/>
</dbReference>
<reference evidence="3 4" key="2">
    <citation type="submission" date="2024-03" db="EMBL/GenBank/DDBJ databases">
        <title>Complete genome sequence of the green alga Chloropicon roscoffensis RCC1871.</title>
        <authorList>
            <person name="Lemieux C."/>
            <person name="Pombert J.-F."/>
            <person name="Otis C."/>
            <person name="Turmel M."/>
        </authorList>
    </citation>
    <scope>NUCLEOTIDE SEQUENCE [LARGE SCALE GENOMIC DNA]</scope>
    <source>
        <strain evidence="3 4">RCC1871</strain>
    </source>
</reference>
<proteinExistence type="predicted"/>
<sequence length="229" mass="23936">MNVTMATRVTGTPSLAQRQSARVSIAAAAPGNQRCVLARATGAEGVEGAAFEAAAQTTRRGALSAGFGIVTAALFPSTAFALLPDDDDEELIKRAKEKRKNKIKEELATERNFVGLSKPTEEEIKTVQLAVAKMVKTGSLLEQGDLDTAATVIGNASTPWASNLTSLAKRKSAGKATESAGMMLSSLSVLQESVMNGDDRKARTSFAATASALEDFVDAIGMKSEIKGL</sequence>
<dbReference type="EMBL" id="CP151512">
    <property type="protein sequence ID" value="WZN65569.1"/>
    <property type="molecule type" value="Genomic_DNA"/>
</dbReference>
<evidence type="ECO:0000313" key="2">
    <source>
        <dbReference type="EMBL" id="CAE0191407.1"/>
    </source>
</evidence>
<dbReference type="PANTHER" id="PTHR35742">
    <property type="entry name" value="THYLAKOID LUMENAL 16.5 KDA PROTEIN, CHLOROPLASTIC"/>
    <property type="match status" value="1"/>
</dbReference>